<reference evidence="9 10" key="1">
    <citation type="journal article" date="2016" name="Nat. Commun.">
        <title>Thousands of microbial genomes shed light on interconnected biogeochemical processes in an aquifer system.</title>
        <authorList>
            <person name="Anantharaman K."/>
            <person name="Brown C.T."/>
            <person name="Hug L.A."/>
            <person name="Sharon I."/>
            <person name="Castelle C.J."/>
            <person name="Probst A.J."/>
            <person name="Thomas B.C."/>
            <person name="Singh A."/>
            <person name="Wilkins M.J."/>
            <person name="Karaoz U."/>
            <person name="Brodie E.L."/>
            <person name="Williams K.H."/>
            <person name="Hubbard S.S."/>
            <person name="Banfield J.F."/>
        </authorList>
    </citation>
    <scope>NUCLEOTIDE SEQUENCE [LARGE SCALE GENOMIC DNA]</scope>
</reference>
<dbReference type="Gene3D" id="2.40.30.30">
    <property type="entry name" value="Riboflavin kinase-like"/>
    <property type="match status" value="1"/>
</dbReference>
<dbReference type="GO" id="GO:0005524">
    <property type="term" value="F:ATP binding"/>
    <property type="evidence" value="ECO:0007669"/>
    <property type="project" value="UniProtKB-KW"/>
</dbReference>
<evidence type="ECO:0000256" key="7">
    <source>
        <dbReference type="ARBA" id="ARBA00047880"/>
    </source>
</evidence>
<gene>
    <name evidence="9" type="ORF">A2856_01505</name>
</gene>
<feature type="domain" description="Riboflavin kinase" evidence="8">
    <location>
        <begin position="5"/>
        <end position="122"/>
    </location>
</feature>
<accession>A0A1F7TK68</accession>
<sequence length="124" mass="13506">MRQVILSGTVVKGFGLATRLGCPTANIVIGSNTVIPSLGVYVAQTEIEGKRFPSLVFVSQGHTGNALKLETHLIGEEPGPLIGKRISVFLLEKRRPVVPYDGEDAMRGRIAKDLADARRYFFLP</sequence>
<evidence type="ECO:0000256" key="1">
    <source>
        <dbReference type="ARBA" id="ARBA00012105"/>
    </source>
</evidence>
<evidence type="ECO:0000256" key="2">
    <source>
        <dbReference type="ARBA" id="ARBA00022630"/>
    </source>
</evidence>
<keyword evidence="3" id="KW-0288">FMN</keyword>
<evidence type="ECO:0000256" key="6">
    <source>
        <dbReference type="ARBA" id="ARBA00022840"/>
    </source>
</evidence>
<evidence type="ECO:0000313" key="9">
    <source>
        <dbReference type="EMBL" id="OGL66355.1"/>
    </source>
</evidence>
<dbReference type="STRING" id="1802385.A2856_01505"/>
<evidence type="ECO:0000256" key="4">
    <source>
        <dbReference type="ARBA" id="ARBA00022679"/>
    </source>
</evidence>
<evidence type="ECO:0000313" key="10">
    <source>
        <dbReference type="Proteomes" id="UP000177885"/>
    </source>
</evidence>
<dbReference type="GO" id="GO:0009231">
    <property type="term" value="P:riboflavin biosynthetic process"/>
    <property type="evidence" value="ECO:0007669"/>
    <property type="project" value="InterPro"/>
</dbReference>
<keyword evidence="6" id="KW-0067">ATP-binding</keyword>
<keyword evidence="2" id="KW-0285">Flavoprotein</keyword>
<dbReference type="InterPro" id="IPR015865">
    <property type="entry name" value="Riboflavin_kinase_bac/euk"/>
</dbReference>
<evidence type="ECO:0000259" key="8">
    <source>
        <dbReference type="SMART" id="SM00904"/>
    </source>
</evidence>
<dbReference type="EMBL" id="MGDT01000007">
    <property type="protein sequence ID" value="OGL66355.1"/>
    <property type="molecule type" value="Genomic_DNA"/>
</dbReference>
<comment type="caution">
    <text evidence="9">The sequence shown here is derived from an EMBL/GenBank/DDBJ whole genome shotgun (WGS) entry which is preliminary data.</text>
</comment>
<dbReference type="Proteomes" id="UP000177885">
    <property type="component" value="Unassembled WGS sequence"/>
</dbReference>
<dbReference type="InterPro" id="IPR023465">
    <property type="entry name" value="Riboflavin_kinase_dom_sf"/>
</dbReference>
<evidence type="ECO:0000256" key="3">
    <source>
        <dbReference type="ARBA" id="ARBA00022643"/>
    </source>
</evidence>
<keyword evidence="4" id="KW-0808">Transferase</keyword>
<proteinExistence type="predicted"/>
<organism evidence="9 10">
    <name type="scientific">Candidatus Uhrbacteria bacterium RIFCSPHIGHO2_01_FULL_63_20</name>
    <dbReference type="NCBI Taxonomy" id="1802385"/>
    <lineage>
        <taxon>Bacteria</taxon>
        <taxon>Candidatus Uhriibacteriota</taxon>
    </lineage>
</organism>
<comment type="catalytic activity">
    <reaction evidence="7">
        <text>riboflavin + ATP = FMN + ADP + H(+)</text>
        <dbReference type="Rhea" id="RHEA:14357"/>
        <dbReference type="ChEBI" id="CHEBI:15378"/>
        <dbReference type="ChEBI" id="CHEBI:30616"/>
        <dbReference type="ChEBI" id="CHEBI:57986"/>
        <dbReference type="ChEBI" id="CHEBI:58210"/>
        <dbReference type="ChEBI" id="CHEBI:456216"/>
        <dbReference type="EC" id="2.7.1.26"/>
    </reaction>
</comment>
<protein>
    <recommendedName>
        <fullName evidence="1">riboflavin kinase</fullName>
        <ecNumber evidence="1">2.7.1.26</ecNumber>
    </recommendedName>
</protein>
<name>A0A1F7TK68_9BACT</name>
<keyword evidence="5" id="KW-0547">Nucleotide-binding</keyword>
<dbReference type="GO" id="GO:0008531">
    <property type="term" value="F:riboflavin kinase activity"/>
    <property type="evidence" value="ECO:0007669"/>
    <property type="project" value="UniProtKB-EC"/>
</dbReference>
<dbReference type="EC" id="2.7.1.26" evidence="1"/>
<evidence type="ECO:0000256" key="5">
    <source>
        <dbReference type="ARBA" id="ARBA00022741"/>
    </source>
</evidence>
<dbReference type="SUPFAM" id="SSF82114">
    <property type="entry name" value="Riboflavin kinase-like"/>
    <property type="match status" value="1"/>
</dbReference>
<dbReference type="Pfam" id="PF01687">
    <property type="entry name" value="Flavokinase"/>
    <property type="match status" value="1"/>
</dbReference>
<dbReference type="AlphaFoldDB" id="A0A1F7TK68"/>
<dbReference type="SMART" id="SM00904">
    <property type="entry name" value="Flavokinase"/>
    <property type="match status" value="1"/>
</dbReference>